<dbReference type="PROSITE" id="PS51371">
    <property type="entry name" value="CBS"/>
    <property type="match status" value="2"/>
</dbReference>
<dbReference type="InterPro" id="IPR006668">
    <property type="entry name" value="Mg_transptr_MgtE_intracell_dom"/>
</dbReference>
<feature type="transmembrane region" description="Helical" evidence="9">
    <location>
        <begin position="325"/>
        <end position="349"/>
    </location>
</feature>
<gene>
    <name evidence="11" type="ORF">HYD_0220</name>
</gene>
<comment type="similarity">
    <text evidence="2 9">Belongs to the SLC41A transporter family.</text>
</comment>
<comment type="subcellular location">
    <subcellularLocation>
        <location evidence="9">Cell membrane</location>
        <topology evidence="9">Multi-pass membrane protein</topology>
    </subcellularLocation>
    <subcellularLocation>
        <location evidence="1">Membrane</location>
        <topology evidence="1">Multi-pass membrane protein</topology>
    </subcellularLocation>
</comment>
<dbReference type="NCBIfam" id="TIGR00400">
    <property type="entry name" value="mgtE"/>
    <property type="match status" value="1"/>
</dbReference>
<feature type="transmembrane region" description="Helical" evidence="9">
    <location>
        <begin position="397"/>
        <end position="423"/>
    </location>
</feature>
<evidence type="ECO:0000259" key="10">
    <source>
        <dbReference type="PROSITE" id="PS51371"/>
    </source>
</evidence>
<dbReference type="InterPro" id="IPR036739">
    <property type="entry name" value="SLC41_membr_dom_sf"/>
</dbReference>
<keyword evidence="5 9" id="KW-0460">Magnesium</keyword>
<dbReference type="Gene3D" id="1.25.60.10">
    <property type="entry name" value="MgtE N-terminal domain-like"/>
    <property type="match status" value="1"/>
</dbReference>
<reference evidence="11" key="1">
    <citation type="submission" date="2021-10" db="EMBL/GenBank/DDBJ databases">
        <title>Genome Sequence of The Candidatus Hydrogeosomobacter endosymbioticus, an Intracellular Bacterial Symbiont of the Anaerobic Ciliate GW7.</title>
        <authorList>
            <person name="Shiohama Y."/>
            <person name="Shinzato N."/>
        </authorList>
    </citation>
    <scope>NUCLEOTIDE SEQUENCE [LARGE SCALE GENOMIC DNA]</scope>
    <source>
        <strain evidence="11">200920</strain>
    </source>
</reference>
<dbReference type="EMBL" id="AP025225">
    <property type="protein sequence ID" value="BDB95889.1"/>
    <property type="molecule type" value="Genomic_DNA"/>
</dbReference>
<protein>
    <recommendedName>
        <fullName evidence="9">Magnesium transporter MgtE</fullName>
    </recommendedName>
</protein>
<feature type="domain" description="CBS" evidence="10">
    <location>
        <begin position="215"/>
        <end position="271"/>
    </location>
</feature>
<feature type="transmembrane region" description="Helical" evidence="9">
    <location>
        <begin position="370"/>
        <end position="391"/>
    </location>
</feature>
<dbReference type="CDD" id="cd04606">
    <property type="entry name" value="CBS_pair_Mg_transporter"/>
    <property type="match status" value="1"/>
</dbReference>
<dbReference type="SUPFAM" id="SSF161093">
    <property type="entry name" value="MgtE membrane domain-like"/>
    <property type="match status" value="1"/>
</dbReference>
<keyword evidence="9" id="KW-0479">Metal-binding</keyword>
<feature type="transmembrane region" description="Helical" evidence="9">
    <location>
        <begin position="296"/>
        <end position="313"/>
    </location>
</feature>
<evidence type="ECO:0000313" key="11">
    <source>
        <dbReference type="EMBL" id="BDB95889.1"/>
    </source>
</evidence>
<comment type="subunit">
    <text evidence="9">Homodimer.</text>
</comment>
<evidence type="ECO:0000256" key="5">
    <source>
        <dbReference type="ARBA" id="ARBA00022842"/>
    </source>
</evidence>
<dbReference type="SMART" id="SM00924">
    <property type="entry name" value="MgtE_N"/>
    <property type="match status" value="1"/>
</dbReference>
<evidence type="ECO:0000256" key="4">
    <source>
        <dbReference type="ARBA" id="ARBA00022692"/>
    </source>
</evidence>
<evidence type="ECO:0000256" key="3">
    <source>
        <dbReference type="ARBA" id="ARBA00022448"/>
    </source>
</evidence>
<dbReference type="InterPro" id="IPR000644">
    <property type="entry name" value="CBS_dom"/>
</dbReference>
<evidence type="ECO:0000256" key="8">
    <source>
        <dbReference type="PROSITE-ProRule" id="PRU00703"/>
    </source>
</evidence>
<keyword evidence="4 9" id="KW-0812">Transmembrane</keyword>
<feature type="transmembrane region" description="Helical" evidence="9">
    <location>
        <begin position="435"/>
        <end position="458"/>
    </location>
</feature>
<name>A0ABN6L2E9_9PROT</name>
<dbReference type="Proteomes" id="UP001320209">
    <property type="component" value="Chromosome"/>
</dbReference>
<keyword evidence="7 9" id="KW-0472">Membrane</keyword>
<dbReference type="Pfam" id="PF03448">
    <property type="entry name" value="MgtE_N"/>
    <property type="match status" value="1"/>
</dbReference>
<dbReference type="PANTHER" id="PTHR43773:SF1">
    <property type="entry name" value="MAGNESIUM TRANSPORTER MGTE"/>
    <property type="match status" value="1"/>
</dbReference>
<organism evidence="11 12">
    <name type="scientific">Candidatus Hydrogenosomobacter endosymbioticus</name>
    <dbReference type="NCBI Taxonomy" id="2558174"/>
    <lineage>
        <taxon>Bacteria</taxon>
        <taxon>Pseudomonadati</taxon>
        <taxon>Pseudomonadota</taxon>
        <taxon>Alphaproteobacteria</taxon>
        <taxon>Holosporales</taxon>
        <taxon>Holosporaceae</taxon>
        <taxon>Candidatus Hydrogenosomobacter</taxon>
    </lineage>
</organism>
<keyword evidence="8" id="KW-0129">CBS domain</keyword>
<feature type="domain" description="CBS" evidence="10">
    <location>
        <begin position="151"/>
        <end position="214"/>
    </location>
</feature>
<evidence type="ECO:0000256" key="6">
    <source>
        <dbReference type="ARBA" id="ARBA00022989"/>
    </source>
</evidence>
<keyword evidence="12" id="KW-1185">Reference proteome</keyword>
<dbReference type="InterPro" id="IPR006669">
    <property type="entry name" value="MgtE_transporter"/>
</dbReference>
<dbReference type="Pfam" id="PF01769">
    <property type="entry name" value="MgtE"/>
    <property type="match status" value="1"/>
</dbReference>
<dbReference type="Pfam" id="PF00571">
    <property type="entry name" value="CBS"/>
    <property type="match status" value="2"/>
</dbReference>
<proteinExistence type="inferred from homology"/>
<comment type="function">
    <text evidence="9">Acts as a magnesium transporter.</text>
</comment>
<dbReference type="SUPFAM" id="SSF158791">
    <property type="entry name" value="MgtE N-terminal domain-like"/>
    <property type="match status" value="1"/>
</dbReference>
<dbReference type="Gene3D" id="1.10.357.20">
    <property type="entry name" value="SLC41 divalent cation transporters, integral membrane domain"/>
    <property type="match status" value="1"/>
</dbReference>
<sequence>MTGVSDNSRKEKSYLLIEDKVGQIQDAFDSGIVNSVFVKNLVVGLHASEIAQIIQYIDYSYREALITLLKPFDPEVFLFLDEHLREELIAVLSSKEIAAIVEVMESDDALSILLDLDEEQQRKILAKLPKTVGNSLERKLRYPPESAGRLMQNEVLALPQSWTIKASLEYIANEGSLPSNFHDVFVVDEENRPVGVLSLSKLVKSVKKDLLQDVMTGSVRTIKAQLNQEEVAFLFRSYDLMSAPVVDADGKIVGMITIDDVVDIIERRAEEEIMHMGRITTSDFYIPVFRTSLIRIQWLIVAFVDAILSSVVIDQFQSTFEGRAALTVLMPIAAAMGGNSGIQSVTVTVRALATRELSSLNMWRFAVKELAVSMLNGSVFAVVIGLISFIWFHELLISVVLSSAVVFSMCWAGFAGTFLPIFIEKLGYDSALSSGPLLSMTTDILGFTSFLWLAQVLIL</sequence>
<dbReference type="Gene3D" id="3.10.580.10">
    <property type="entry name" value="CBS-domain"/>
    <property type="match status" value="1"/>
</dbReference>
<keyword evidence="6 9" id="KW-1133">Transmembrane helix</keyword>
<dbReference type="InterPro" id="IPR038076">
    <property type="entry name" value="MgtE_N_sf"/>
</dbReference>
<evidence type="ECO:0000256" key="1">
    <source>
        <dbReference type="ARBA" id="ARBA00004141"/>
    </source>
</evidence>
<evidence type="ECO:0000256" key="9">
    <source>
        <dbReference type="RuleBase" id="RU362011"/>
    </source>
</evidence>
<accession>A0ABN6L2E9</accession>
<evidence type="ECO:0000256" key="7">
    <source>
        <dbReference type="ARBA" id="ARBA00023136"/>
    </source>
</evidence>
<dbReference type="InterPro" id="IPR046342">
    <property type="entry name" value="CBS_dom_sf"/>
</dbReference>
<keyword evidence="3 9" id="KW-0813">Transport</keyword>
<evidence type="ECO:0000256" key="2">
    <source>
        <dbReference type="ARBA" id="ARBA00009749"/>
    </source>
</evidence>
<dbReference type="InterPro" id="IPR006667">
    <property type="entry name" value="SLC41_membr_dom"/>
</dbReference>
<dbReference type="SMART" id="SM00116">
    <property type="entry name" value="CBS"/>
    <property type="match status" value="2"/>
</dbReference>
<dbReference type="SUPFAM" id="SSF54631">
    <property type="entry name" value="CBS-domain pair"/>
    <property type="match status" value="1"/>
</dbReference>
<evidence type="ECO:0000313" key="12">
    <source>
        <dbReference type="Proteomes" id="UP001320209"/>
    </source>
</evidence>
<keyword evidence="9" id="KW-1003">Cell membrane</keyword>
<dbReference type="PANTHER" id="PTHR43773">
    <property type="entry name" value="MAGNESIUM TRANSPORTER MGTE"/>
    <property type="match status" value="1"/>
</dbReference>